<accession>A0A919T591</accession>
<sequence length="275" mass="30715">MIEDADGMAEALSQTVLTGFAVDDGPGGTLVVPDIDPAGLLEAWQAARSVVPVTGRWPVMITAEDEILDGEDPSDFDDLDRAARKINPWMPPWRVVNDDEPLIPARDLDSRLHGFPADLIEAATSELAMPTTEPVLGRWIYDRLLADPALAAAFQTQVDAMTGTQYWFVPPSVQLVLLPTPLPWLTPYWFDYWGTQDSTWLSAVEQHWHHQWGAELVASWGTMLQFLTSRQPEPGEQAWELAGQLKKVGTSLQMDQWLLALALPHTDAWFLHDRP</sequence>
<dbReference type="EMBL" id="BOQN01000016">
    <property type="protein sequence ID" value="GIM89604.1"/>
    <property type="molecule type" value="Genomic_DNA"/>
</dbReference>
<reference evidence="1 2" key="1">
    <citation type="submission" date="2021-03" db="EMBL/GenBank/DDBJ databases">
        <title>Whole genome shotgun sequence of Actinoplanes toevensis NBRC 105298.</title>
        <authorList>
            <person name="Komaki H."/>
            <person name="Tamura T."/>
        </authorList>
    </citation>
    <scope>NUCLEOTIDE SEQUENCE [LARGE SCALE GENOMIC DNA]</scope>
    <source>
        <strain evidence="1 2">NBRC 105298</strain>
    </source>
</reference>
<dbReference type="Proteomes" id="UP000677082">
    <property type="component" value="Unassembled WGS sequence"/>
</dbReference>
<evidence type="ECO:0000313" key="2">
    <source>
        <dbReference type="Proteomes" id="UP000677082"/>
    </source>
</evidence>
<keyword evidence="2" id="KW-1185">Reference proteome</keyword>
<proteinExistence type="predicted"/>
<evidence type="ECO:0000313" key="1">
    <source>
        <dbReference type="EMBL" id="GIM89604.1"/>
    </source>
</evidence>
<gene>
    <name evidence="1" type="ORF">Ato02nite_013970</name>
</gene>
<organism evidence="1 2">
    <name type="scientific">Paractinoplanes toevensis</name>
    <dbReference type="NCBI Taxonomy" id="571911"/>
    <lineage>
        <taxon>Bacteria</taxon>
        <taxon>Bacillati</taxon>
        <taxon>Actinomycetota</taxon>
        <taxon>Actinomycetes</taxon>
        <taxon>Micromonosporales</taxon>
        <taxon>Micromonosporaceae</taxon>
        <taxon>Paractinoplanes</taxon>
    </lineage>
</organism>
<name>A0A919T591_9ACTN</name>
<protein>
    <recommendedName>
        <fullName evidence="3">DUF4253 domain-containing protein</fullName>
    </recommendedName>
</protein>
<evidence type="ECO:0008006" key="3">
    <source>
        <dbReference type="Google" id="ProtNLM"/>
    </source>
</evidence>
<dbReference type="AlphaFoldDB" id="A0A919T591"/>
<comment type="caution">
    <text evidence="1">The sequence shown here is derived from an EMBL/GenBank/DDBJ whole genome shotgun (WGS) entry which is preliminary data.</text>
</comment>
<dbReference type="RefSeq" id="WP_213005560.1">
    <property type="nucleotide sequence ID" value="NZ_BOQN01000016.1"/>
</dbReference>